<gene>
    <name evidence="1" type="ORF">NSA17_04455</name>
</gene>
<evidence type="ECO:0000313" key="2">
    <source>
        <dbReference type="Proteomes" id="UP001206357"/>
    </source>
</evidence>
<sequence length="319" mass="37576">MPKPKYPIPNNNFPRFINEYLSGHSDSQNDFARKINKLVPKKLAIPIDKSEMKSGNSNIFSWKKGNRPKEPVIREALCKICAIDYIETLFLIPANATEYLMKVYNYIKTFIEDFDIGETEISLNMYNIGFIISSNTRAKKYLNLNYLINLIIRAEEDRKEIFNNVALKKFCDNGFNENDYSILFEPQPPFTFFEFSDSNLHMISEKNNSYLYPPSCMFSKLSESFNNLQPDLEFMLSDDDWNTDNYNYNYFRMCLFNDTSDENILCFNTAINLLTEWIEKLDKFYLNELAKMGIDEDNTFYKRSAETMLENNDLFGKRK</sequence>
<protein>
    <recommendedName>
        <fullName evidence="3">Lj965 prophage protein</fullName>
    </recommendedName>
</protein>
<dbReference type="AlphaFoldDB" id="A0AAW5LRX8"/>
<comment type="caution">
    <text evidence="1">The sequence shown here is derived from an EMBL/GenBank/DDBJ whole genome shotgun (WGS) entry which is preliminary data.</text>
</comment>
<reference evidence="1" key="1">
    <citation type="submission" date="2022-07" db="EMBL/GenBank/DDBJ databases">
        <title>Enhanced cultured diversity of the mouse gut microbiota enables custom-made synthetic communities.</title>
        <authorList>
            <person name="Afrizal A."/>
        </authorList>
    </citation>
    <scope>NUCLEOTIDE SEQUENCE</scope>
    <source>
        <strain evidence="1">DSM 100219</strain>
    </source>
</reference>
<organism evidence="1 2">
    <name type="scientific">Lactobacillus johnsonii</name>
    <dbReference type="NCBI Taxonomy" id="33959"/>
    <lineage>
        <taxon>Bacteria</taxon>
        <taxon>Bacillati</taxon>
        <taxon>Bacillota</taxon>
        <taxon>Bacilli</taxon>
        <taxon>Lactobacillales</taxon>
        <taxon>Lactobacillaceae</taxon>
        <taxon>Lactobacillus</taxon>
    </lineage>
</organism>
<accession>A0AAW5LRX8</accession>
<dbReference type="EMBL" id="JANKAU010000003">
    <property type="protein sequence ID" value="MCR1914677.1"/>
    <property type="molecule type" value="Genomic_DNA"/>
</dbReference>
<dbReference type="Proteomes" id="UP001206357">
    <property type="component" value="Unassembled WGS sequence"/>
</dbReference>
<evidence type="ECO:0000313" key="1">
    <source>
        <dbReference type="EMBL" id="MCR1914677.1"/>
    </source>
</evidence>
<dbReference type="RefSeq" id="WP_257578678.1">
    <property type="nucleotide sequence ID" value="NZ_JANKAU010000003.1"/>
</dbReference>
<proteinExistence type="predicted"/>
<evidence type="ECO:0008006" key="3">
    <source>
        <dbReference type="Google" id="ProtNLM"/>
    </source>
</evidence>
<name>A0AAW5LRX8_LACJH</name>